<dbReference type="GO" id="GO:0006351">
    <property type="term" value="P:DNA-templated transcription"/>
    <property type="evidence" value="ECO:0007669"/>
    <property type="project" value="InterPro"/>
</dbReference>
<dbReference type="InterPro" id="IPR001138">
    <property type="entry name" value="Zn2Cys6_DnaBD"/>
</dbReference>
<accession>A0A9W4JL93</accession>
<protein>
    <recommendedName>
        <fullName evidence="7">Xylanolytic transcriptional activator regulatory domain-containing protein</fullName>
    </recommendedName>
</protein>
<dbReference type="InterPro" id="IPR007219">
    <property type="entry name" value="XnlR_reg_dom"/>
</dbReference>
<sequence>MSDDALRACDLCHSRKVLKLIKKYIPCAYLEQVRCDRQLNCANCADAGAECRRTRVPRCRPQATSMISALGERVLNLERTVSEYDHSPVTNDALVNIVRGYENSSPSNASSSRESTSKKRRLDQISGPKTSPQSPHTVCDIGSTTHHAEQARAVIQGELVGNERMDRERQSILKSALQFVDVMAQGRGASDKSSPSLDVSSEDLQDGMGSITPSPELLYMLLPEPTAAAGRSYCIQWPDHISNKTLEKMASTILSDRDNDHGQVFYQYCICVYVKAIFHLYQKPRAYKDPRMNEQFLRSKKLYEACAFQALNSLNFLNAPTLPFIQSLISAALFMQYLGNMSQAWILNSYAARLIVALDYHEIRNPHGNSDLDEEIRSVVYWCFYLDRTLSTLLYRPLSLPEPRIPPTNLITDDQSLPHIPLSRILLDLAQIQGELLDCGKAGDTRHIIERHSRLQERMEIIRSRLDSSRAAAPDLIASDWIAGDFCYYSILVDILRSRLKYVFSPMTHRECLSYSRKSLKALHHLQQNIADTPGFIDPYPTFLTWSVTVHHISPNSHSPISRTVLLYPLSPFFVLFCNIIGELDMDDYNLIQDITHSLSQFTASPYIAKLLKLLDTLQNLCIPLIQAKERMGPQAKLASLYPAMTTRRDQQAMPDQQCLEPLMDPLGSYPQQLQTPDGSYRDDEMMWQLFNSQLSLEWFESASFYP</sequence>
<dbReference type="CDD" id="cd00067">
    <property type="entry name" value="GAL4"/>
    <property type="match status" value="1"/>
</dbReference>
<dbReference type="AlphaFoldDB" id="A0A9W4JL93"/>
<dbReference type="OrthoDB" id="103819at2759"/>
<evidence type="ECO:0000256" key="5">
    <source>
        <dbReference type="ARBA" id="ARBA00023242"/>
    </source>
</evidence>
<organism evidence="8 9">
    <name type="scientific">Penicillium salamii</name>
    <dbReference type="NCBI Taxonomy" id="1612424"/>
    <lineage>
        <taxon>Eukaryota</taxon>
        <taxon>Fungi</taxon>
        <taxon>Dikarya</taxon>
        <taxon>Ascomycota</taxon>
        <taxon>Pezizomycotina</taxon>
        <taxon>Eurotiomycetes</taxon>
        <taxon>Eurotiomycetidae</taxon>
        <taxon>Eurotiales</taxon>
        <taxon>Aspergillaceae</taxon>
        <taxon>Penicillium</taxon>
    </lineage>
</organism>
<evidence type="ECO:0000256" key="6">
    <source>
        <dbReference type="SAM" id="MobiDB-lite"/>
    </source>
</evidence>
<reference evidence="8" key="1">
    <citation type="submission" date="2021-07" db="EMBL/GenBank/DDBJ databases">
        <authorList>
            <person name="Branca A.L. A."/>
        </authorList>
    </citation>
    <scope>NUCLEOTIDE SEQUENCE</scope>
</reference>
<evidence type="ECO:0000256" key="4">
    <source>
        <dbReference type="ARBA" id="ARBA00023163"/>
    </source>
</evidence>
<name>A0A9W4JL93_9EURO</name>
<dbReference type="GO" id="GO:0000981">
    <property type="term" value="F:DNA-binding transcription factor activity, RNA polymerase II-specific"/>
    <property type="evidence" value="ECO:0007669"/>
    <property type="project" value="InterPro"/>
</dbReference>
<dbReference type="Gene3D" id="4.10.240.10">
    <property type="entry name" value="Zn(2)-C6 fungal-type DNA-binding domain"/>
    <property type="match status" value="1"/>
</dbReference>
<keyword evidence="2" id="KW-0805">Transcription regulation</keyword>
<feature type="domain" description="Xylanolytic transcriptional activator regulatory" evidence="7">
    <location>
        <begin position="344"/>
        <end position="415"/>
    </location>
</feature>
<proteinExistence type="predicted"/>
<evidence type="ECO:0000256" key="3">
    <source>
        <dbReference type="ARBA" id="ARBA00023125"/>
    </source>
</evidence>
<evidence type="ECO:0000313" key="9">
    <source>
        <dbReference type="Proteomes" id="UP001152649"/>
    </source>
</evidence>
<dbReference type="GO" id="GO:0008270">
    <property type="term" value="F:zinc ion binding"/>
    <property type="evidence" value="ECO:0007669"/>
    <property type="project" value="InterPro"/>
</dbReference>
<dbReference type="InterPro" id="IPR036864">
    <property type="entry name" value="Zn2-C6_fun-type_DNA-bd_sf"/>
</dbReference>
<gene>
    <name evidence="8" type="ORF">PSALAMII_LOCUS7507</name>
</gene>
<keyword evidence="1" id="KW-0479">Metal-binding</keyword>
<dbReference type="CDD" id="cd12148">
    <property type="entry name" value="fungal_TF_MHR"/>
    <property type="match status" value="1"/>
</dbReference>
<keyword evidence="9" id="KW-1185">Reference proteome</keyword>
<dbReference type="GO" id="GO:0003677">
    <property type="term" value="F:DNA binding"/>
    <property type="evidence" value="ECO:0007669"/>
    <property type="project" value="UniProtKB-KW"/>
</dbReference>
<evidence type="ECO:0000313" key="8">
    <source>
        <dbReference type="EMBL" id="CAG8398154.1"/>
    </source>
</evidence>
<feature type="region of interest" description="Disordered" evidence="6">
    <location>
        <begin position="101"/>
        <end position="139"/>
    </location>
</feature>
<evidence type="ECO:0000256" key="1">
    <source>
        <dbReference type="ARBA" id="ARBA00022723"/>
    </source>
</evidence>
<feature type="compositionally biased region" description="Low complexity" evidence="6">
    <location>
        <begin position="104"/>
        <end position="114"/>
    </location>
</feature>
<keyword evidence="3" id="KW-0238">DNA-binding</keyword>
<evidence type="ECO:0000259" key="7">
    <source>
        <dbReference type="SMART" id="SM00906"/>
    </source>
</evidence>
<dbReference type="SMART" id="SM00906">
    <property type="entry name" value="Fungal_trans"/>
    <property type="match status" value="1"/>
</dbReference>
<dbReference type="InterPro" id="IPR050987">
    <property type="entry name" value="AtrR-like"/>
</dbReference>
<dbReference type="Pfam" id="PF04082">
    <property type="entry name" value="Fungal_trans"/>
    <property type="match status" value="1"/>
</dbReference>
<dbReference type="EMBL" id="CAJVPG010000344">
    <property type="protein sequence ID" value="CAG8398154.1"/>
    <property type="molecule type" value="Genomic_DNA"/>
</dbReference>
<keyword evidence="5" id="KW-0539">Nucleus</keyword>
<dbReference type="PANTHER" id="PTHR46910:SF1">
    <property type="entry name" value="MISCELLANEOUS ZN(II)2CYS6 TRANSCRIPTION FACTOR (EUROFUNG)-RELATED"/>
    <property type="match status" value="1"/>
</dbReference>
<evidence type="ECO:0000256" key="2">
    <source>
        <dbReference type="ARBA" id="ARBA00023015"/>
    </source>
</evidence>
<dbReference type="Proteomes" id="UP001152649">
    <property type="component" value="Unassembled WGS sequence"/>
</dbReference>
<feature type="compositionally biased region" description="Polar residues" evidence="6">
    <location>
        <begin position="127"/>
        <end position="136"/>
    </location>
</feature>
<comment type="caution">
    <text evidence="8">The sequence shown here is derived from an EMBL/GenBank/DDBJ whole genome shotgun (WGS) entry which is preliminary data.</text>
</comment>
<dbReference type="PANTHER" id="PTHR46910">
    <property type="entry name" value="TRANSCRIPTION FACTOR PDR1"/>
    <property type="match status" value="1"/>
</dbReference>
<keyword evidence="4" id="KW-0804">Transcription</keyword>